<dbReference type="Proteomes" id="UP000551127">
    <property type="component" value="Unassembled WGS sequence"/>
</dbReference>
<dbReference type="Pfam" id="PF21599">
    <property type="entry name" value="ZSWIM3_N"/>
    <property type="match status" value="1"/>
</dbReference>
<feature type="domain" description="SWIM-type" evidence="5">
    <location>
        <begin position="517"/>
        <end position="549"/>
    </location>
</feature>
<name>A0A7K4Z2R1_BUCAB</name>
<dbReference type="OrthoDB" id="124789at2759"/>
<dbReference type="InterPro" id="IPR045563">
    <property type="entry name" value="ZSWIM1/3_C"/>
</dbReference>
<evidence type="ECO:0000256" key="3">
    <source>
        <dbReference type="ARBA" id="ARBA00022833"/>
    </source>
</evidence>
<evidence type="ECO:0000256" key="4">
    <source>
        <dbReference type="PROSITE-ProRule" id="PRU00325"/>
    </source>
</evidence>
<protein>
    <submittedName>
        <fullName evidence="6">ZSWM3 protein</fullName>
    </submittedName>
</protein>
<dbReference type="InterPro" id="IPR006564">
    <property type="entry name" value="Znf_PMZ"/>
</dbReference>
<dbReference type="Pfam" id="PF19286">
    <property type="entry name" value="ZSWIM1-3_C"/>
    <property type="match status" value="1"/>
</dbReference>
<keyword evidence="1" id="KW-0479">Metal-binding</keyword>
<dbReference type="Pfam" id="PF04434">
    <property type="entry name" value="SWIM"/>
    <property type="match status" value="1"/>
</dbReference>
<dbReference type="PANTHER" id="PTHR31569">
    <property type="entry name" value="SWIM-TYPE DOMAIN-CONTAINING PROTEIN"/>
    <property type="match status" value="1"/>
</dbReference>
<dbReference type="InterPro" id="IPR048326">
    <property type="entry name" value="ZSWIM1-3_helical"/>
</dbReference>
<accession>A0A7K4Z2R1</accession>
<evidence type="ECO:0000313" key="6">
    <source>
        <dbReference type="EMBL" id="NWR65671.1"/>
    </source>
</evidence>
<dbReference type="InterPro" id="IPR052579">
    <property type="entry name" value="Zinc_finger_SWIM"/>
</dbReference>
<feature type="non-terminal residue" evidence="6">
    <location>
        <position position="626"/>
    </location>
</feature>
<reference evidence="6 7" key="1">
    <citation type="submission" date="2019-09" db="EMBL/GenBank/DDBJ databases">
        <title>Bird 10,000 Genomes (B10K) Project - Family phase.</title>
        <authorList>
            <person name="Zhang G."/>
        </authorList>
    </citation>
    <scope>NUCLEOTIDE SEQUENCE [LARGE SCALE GENOMIC DNA]</scope>
    <source>
        <strain evidence="6">B10K-DU-012-80</strain>
    </source>
</reference>
<dbReference type="Pfam" id="PF21600">
    <property type="entry name" value="ZSWIM1-3_helical"/>
    <property type="match status" value="1"/>
</dbReference>
<dbReference type="AlphaFoldDB" id="A0A7K4Z2R1"/>
<gene>
    <name evidence="6" type="primary">Zswim3</name>
    <name evidence="6" type="ORF">BUCABY_R03543</name>
</gene>
<proteinExistence type="predicted"/>
<dbReference type="PANTHER" id="PTHR31569:SF3">
    <property type="entry name" value="ZINC FINGER SWIM DOMAIN-CONTAINING PROTEIN 3"/>
    <property type="match status" value="1"/>
</dbReference>
<organism evidence="6 7">
    <name type="scientific">Bucorvus abyssinicus</name>
    <name type="common">Northern ground-hornbill</name>
    <name type="synonym">Abyssinian ground-hornbill</name>
    <dbReference type="NCBI Taxonomy" id="153643"/>
    <lineage>
        <taxon>Eukaryota</taxon>
        <taxon>Metazoa</taxon>
        <taxon>Chordata</taxon>
        <taxon>Craniata</taxon>
        <taxon>Vertebrata</taxon>
        <taxon>Euteleostomi</taxon>
        <taxon>Archelosauria</taxon>
        <taxon>Archosauria</taxon>
        <taxon>Dinosauria</taxon>
        <taxon>Saurischia</taxon>
        <taxon>Theropoda</taxon>
        <taxon>Coelurosauria</taxon>
        <taxon>Aves</taxon>
        <taxon>Neognathae</taxon>
        <taxon>Neoaves</taxon>
        <taxon>Telluraves</taxon>
        <taxon>Coraciimorphae</taxon>
        <taxon>Bucerotiformes</taxon>
        <taxon>Bucorvidae</taxon>
        <taxon>Bucorvus</taxon>
    </lineage>
</organism>
<evidence type="ECO:0000313" key="7">
    <source>
        <dbReference type="Proteomes" id="UP000551127"/>
    </source>
</evidence>
<sequence length="626" mass="68071">MQLGDRFGSYKAFLERFHAYKLAQGSCYGLRSCVRVRCYNRQHGTAIREDVRFIQATFGCARTQQYSQRSFQQPSLCPACIVLCYREDIDQLEITDLNSLHIHAEPVHSLPRATAVTAKPRAGGTEGGSVAGEDAVAGRLVDGAPDLVTTAALLKENTSSSVLIRVAKVMRTFLRADRGSLASLSAGSGCGLDRLSFQSSKMRSTMVPFPKWLLLHRAPGEGKHVLYAFLVEAKQQEVTVSHVSLLRSDTGCGVREMLTVFKGFNPEWRKVQTIFVDVSFPHQAVLQELFPSAQVLLPVYGTAQLLWRQVEGGRAPSSPAQDAALAMREAELSPSTAGLGALAQLVPCGVSVEPYGSLQTGGFSRHTKGGLHTGSRHRNSLDLLTHHIAGLLGQQSSLEASALLLLEHADCLDSRALGQFDGGISSTAEERWSSPWQQPAGATVEECWSSPQQQPAGAAAEPGPSAGFPAELAVLQESCSAAGWWLCLREWEVVQASSQLLSPAAGGLAVQLLEEVHRVSQDGRSCTCRFHRQYRLPCRHVLAVLQAHRGRVEEAMVCRRWQRRYQHLPIPGAAPSGLSRGSVGVREEKVRSLSLELANLLLQCEGRELEERSAMLAAVLAAWSRA</sequence>
<evidence type="ECO:0000256" key="2">
    <source>
        <dbReference type="ARBA" id="ARBA00022771"/>
    </source>
</evidence>
<dbReference type="EMBL" id="VYZL01005208">
    <property type="protein sequence ID" value="NWR65671.1"/>
    <property type="molecule type" value="Genomic_DNA"/>
</dbReference>
<keyword evidence="3" id="KW-0862">Zinc</keyword>
<comment type="caution">
    <text evidence="6">The sequence shown here is derived from an EMBL/GenBank/DDBJ whole genome shotgun (WGS) entry which is preliminary data.</text>
</comment>
<dbReference type="SMART" id="SM00575">
    <property type="entry name" value="ZnF_PMZ"/>
    <property type="match status" value="1"/>
</dbReference>
<dbReference type="InterPro" id="IPR007527">
    <property type="entry name" value="Znf_SWIM"/>
</dbReference>
<evidence type="ECO:0000256" key="1">
    <source>
        <dbReference type="ARBA" id="ARBA00022723"/>
    </source>
</evidence>
<dbReference type="PROSITE" id="PS50966">
    <property type="entry name" value="ZF_SWIM"/>
    <property type="match status" value="1"/>
</dbReference>
<dbReference type="InterPro" id="IPR048324">
    <property type="entry name" value="ZSWIM1-3_RNaseH-like"/>
</dbReference>
<dbReference type="InterPro" id="IPR048325">
    <property type="entry name" value="ZSWIM3_N"/>
</dbReference>
<feature type="non-terminal residue" evidence="6">
    <location>
        <position position="1"/>
    </location>
</feature>
<keyword evidence="7" id="KW-1185">Reference proteome</keyword>
<dbReference type="Pfam" id="PF21056">
    <property type="entry name" value="ZSWIM1-3_RNaseH-like"/>
    <property type="match status" value="1"/>
</dbReference>
<dbReference type="GO" id="GO:0008270">
    <property type="term" value="F:zinc ion binding"/>
    <property type="evidence" value="ECO:0007669"/>
    <property type="project" value="UniProtKB-KW"/>
</dbReference>
<evidence type="ECO:0000259" key="5">
    <source>
        <dbReference type="PROSITE" id="PS50966"/>
    </source>
</evidence>
<keyword evidence="2 4" id="KW-0863">Zinc-finger</keyword>